<dbReference type="AlphaFoldDB" id="A0A914E2Q4"/>
<dbReference type="Gene3D" id="3.30.420.10">
    <property type="entry name" value="Ribonuclease H-like superfamily/Ribonuclease H"/>
    <property type="match status" value="1"/>
</dbReference>
<accession>A0A914E2Q4</accession>
<protein>
    <submittedName>
        <fullName evidence="2">DUF4817 domain-containing protein</fullName>
    </submittedName>
</protein>
<dbReference type="PANTHER" id="PTHR47326">
    <property type="entry name" value="TRANSPOSABLE ELEMENT TC3 TRANSPOSASE-LIKE PROTEIN"/>
    <property type="match status" value="1"/>
</dbReference>
<dbReference type="InterPro" id="IPR036397">
    <property type="entry name" value="RNaseH_sf"/>
</dbReference>
<dbReference type="Proteomes" id="UP000887540">
    <property type="component" value="Unplaced"/>
</dbReference>
<organism evidence="1 2">
    <name type="scientific">Acrobeloides nanus</name>
    <dbReference type="NCBI Taxonomy" id="290746"/>
    <lineage>
        <taxon>Eukaryota</taxon>
        <taxon>Metazoa</taxon>
        <taxon>Ecdysozoa</taxon>
        <taxon>Nematoda</taxon>
        <taxon>Chromadorea</taxon>
        <taxon>Rhabditida</taxon>
        <taxon>Tylenchina</taxon>
        <taxon>Cephalobomorpha</taxon>
        <taxon>Cephaloboidea</taxon>
        <taxon>Cephalobidae</taxon>
        <taxon>Acrobeloides</taxon>
    </lineage>
</organism>
<name>A0A914E2Q4_9BILA</name>
<reference evidence="2" key="1">
    <citation type="submission" date="2022-11" db="UniProtKB">
        <authorList>
            <consortium name="WormBaseParasite"/>
        </authorList>
    </citation>
    <scope>IDENTIFICATION</scope>
</reference>
<evidence type="ECO:0000313" key="2">
    <source>
        <dbReference type="WBParaSite" id="ACRNAN_scaffold5177.g16579.t1"/>
    </source>
</evidence>
<dbReference type="GO" id="GO:0003676">
    <property type="term" value="F:nucleic acid binding"/>
    <property type="evidence" value="ECO:0007669"/>
    <property type="project" value="InterPro"/>
</dbReference>
<proteinExistence type="predicted"/>
<evidence type="ECO:0000313" key="1">
    <source>
        <dbReference type="Proteomes" id="UP000887540"/>
    </source>
</evidence>
<keyword evidence="1" id="KW-1185">Reference proteome</keyword>
<sequence length="355" mass="41355">MSKFTRLQKAKCVLWLAEYGQIKNVKENYENEFSGEDIPTQEQILQWYENFKTTGAVDEQEKVTDIHTTTYEKETGLLNFFGFKKIHRCHPYKMRLNAPLEKESLEERKNFARLELNRIQLEHSLHLKSIWFCGEATFYTNGRVECHNLVYMAEDPNNPESQTPTPRKGAHLTVWAALNYDGLIGPFTTPGDVDKNSYRLFLQKFLYELNQIHRLQNKSLYGILMHDDAPIHHEFKDFLNNEFPHRWIGPGSAYAPWPCFSPDIHPLCFFLWGHIKSKVYGKPIDENDTIELGNRICHAFTEITPEMMAHAAKAYKERLKMVIEADGALVDPHHDNENNPSASDIEAMTFMMYSF</sequence>
<dbReference type="WBParaSite" id="ACRNAN_scaffold5177.g16579.t1">
    <property type="protein sequence ID" value="ACRNAN_scaffold5177.g16579.t1"/>
    <property type="gene ID" value="ACRNAN_scaffold5177.g16579"/>
</dbReference>
<dbReference type="PANTHER" id="PTHR47326:SF1">
    <property type="entry name" value="HTH PSQ-TYPE DOMAIN-CONTAINING PROTEIN"/>
    <property type="match status" value="1"/>
</dbReference>